<dbReference type="Pfam" id="PF05641">
    <property type="entry name" value="Agenet"/>
    <property type="match status" value="1"/>
</dbReference>
<evidence type="ECO:0000313" key="4">
    <source>
        <dbReference type="Proteomes" id="UP000233551"/>
    </source>
</evidence>
<feature type="compositionally biased region" description="Polar residues" evidence="1">
    <location>
        <begin position="1052"/>
        <end position="1069"/>
    </location>
</feature>
<feature type="region of interest" description="Disordered" evidence="1">
    <location>
        <begin position="1800"/>
        <end position="1845"/>
    </location>
</feature>
<organism evidence="3 4">
    <name type="scientific">Punica granatum</name>
    <name type="common">Pomegranate</name>
    <dbReference type="NCBI Taxonomy" id="22663"/>
    <lineage>
        <taxon>Eukaryota</taxon>
        <taxon>Viridiplantae</taxon>
        <taxon>Streptophyta</taxon>
        <taxon>Embryophyta</taxon>
        <taxon>Tracheophyta</taxon>
        <taxon>Spermatophyta</taxon>
        <taxon>Magnoliopsida</taxon>
        <taxon>eudicotyledons</taxon>
        <taxon>Gunneridae</taxon>
        <taxon>Pentapetalae</taxon>
        <taxon>rosids</taxon>
        <taxon>malvids</taxon>
        <taxon>Myrtales</taxon>
        <taxon>Lythraceae</taxon>
        <taxon>Punica</taxon>
    </lineage>
</organism>
<feature type="compositionally biased region" description="Basic and acidic residues" evidence="1">
    <location>
        <begin position="1944"/>
        <end position="1962"/>
    </location>
</feature>
<feature type="compositionally biased region" description="Polar residues" evidence="1">
    <location>
        <begin position="535"/>
        <end position="544"/>
    </location>
</feature>
<feature type="compositionally biased region" description="Basic and acidic residues" evidence="1">
    <location>
        <begin position="779"/>
        <end position="789"/>
    </location>
</feature>
<feature type="region of interest" description="Disordered" evidence="1">
    <location>
        <begin position="1201"/>
        <end position="1268"/>
    </location>
</feature>
<feature type="region of interest" description="Disordered" evidence="1">
    <location>
        <begin position="447"/>
        <end position="467"/>
    </location>
</feature>
<feature type="region of interest" description="Disordered" evidence="1">
    <location>
        <begin position="1051"/>
        <end position="1104"/>
    </location>
</feature>
<dbReference type="PANTHER" id="PTHR48429">
    <property type="entry name" value="AGENET DOMAIN-CONTAINING PROTEIN"/>
    <property type="match status" value="1"/>
</dbReference>
<dbReference type="EMBL" id="PGOL01003346">
    <property type="protein sequence ID" value="PKI41556.1"/>
    <property type="molecule type" value="Genomic_DNA"/>
</dbReference>
<evidence type="ECO:0000256" key="1">
    <source>
        <dbReference type="SAM" id="MobiDB-lite"/>
    </source>
</evidence>
<dbReference type="InterPro" id="IPR055274">
    <property type="entry name" value="SWO1"/>
</dbReference>
<feature type="compositionally biased region" description="Basic and acidic residues" evidence="1">
    <location>
        <begin position="1862"/>
        <end position="1876"/>
    </location>
</feature>
<dbReference type="InterPro" id="IPR008395">
    <property type="entry name" value="Agenet-like_dom"/>
</dbReference>
<dbReference type="InterPro" id="IPR014002">
    <property type="entry name" value="Agenet_dom_plant"/>
</dbReference>
<proteinExistence type="predicted"/>
<feature type="compositionally biased region" description="Polar residues" evidence="1">
    <location>
        <begin position="2020"/>
        <end position="2047"/>
    </location>
</feature>
<feature type="region of interest" description="Disordered" evidence="1">
    <location>
        <begin position="726"/>
        <end position="928"/>
    </location>
</feature>
<dbReference type="PANTHER" id="PTHR48429:SF1">
    <property type="entry name" value="AGENET DOMAIN-CONTAINING PROTEIN"/>
    <property type="match status" value="1"/>
</dbReference>
<feature type="compositionally biased region" description="Basic and acidic residues" evidence="1">
    <location>
        <begin position="449"/>
        <end position="467"/>
    </location>
</feature>
<feature type="compositionally biased region" description="Polar residues" evidence="1">
    <location>
        <begin position="1976"/>
        <end position="1997"/>
    </location>
</feature>
<feature type="region of interest" description="Disordered" evidence="1">
    <location>
        <begin position="2108"/>
        <end position="2130"/>
    </location>
</feature>
<evidence type="ECO:0000259" key="2">
    <source>
        <dbReference type="SMART" id="SM00743"/>
    </source>
</evidence>
<evidence type="ECO:0000313" key="3">
    <source>
        <dbReference type="EMBL" id="PKI41556.1"/>
    </source>
</evidence>
<dbReference type="SMART" id="SM00743">
    <property type="entry name" value="Agenet"/>
    <property type="match status" value="2"/>
</dbReference>
<accession>A0A2I0IDU9</accession>
<feature type="compositionally biased region" description="Basic and acidic residues" evidence="1">
    <location>
        <begin position="888"/>
        <end position="901"/>
    </location>
</feature>
<dbReference type="Proteomes" id="UP000233551">
    <property type="component" value="Unassembled WGS sequence"/>
</dbReference>
<name>A0A2I0IDU9_PUNGR</name>
<feature type="compositionally biased region" description="Basic and acidic residues" evidence="1">
    <location>
        <begin position="272"/>
        <end position="294"/>
    </location>
</feature>
<feature type="domain" description="Agenet" evidence="2">
    <location>
        <begin position="1644"/>
        <end position="1708"/>
    </location>
</feature>
<gene>
    <name evidence="3" type="ORF">CRG98_038067</name>
</gene>
<protein>
    <recommendedName>
        <fullName evidence="2">Agenet domain-containing protein</fullName>
    </recommendedName>
</protein>
<sequence>MDYDENDFQNQNHHLAGDGNNKFPPVLNPYALPKFDFDDSLPGHLRFDSLVETEGFLGIENNEDNRWIEDFSRGSCGIDFTKSAADSCSISRCNNVWSEATSSESVEMLLKSVGHEETVPRQNVAEVSDAFDELGCLTKRMEPDVRPDAIFTKIGDVGDLQPAVAPEEVPEDSSGLKNDMGADQSRVEVSLQDHGESVEKDSTNIDLDTGGKLGLSAEGYLFDGETSINVSGRDVGDVVIDSAKNDAKEDITCSEVKVDDATRDSGNIAVKDNLKTQEDPHPTSDASIKDENNLRKDNDLLSKELLALENEKKVNIQNSGGDTQNVGSDEMNRQNSNINAVESITPRLDAPLDSTVEGIKEGNAGRTVFCTVVETSVLEVDTGSATVQESVEEACGGTTIQACIHQNAPLKDAGSTDQLNENVHMESQIVLEADKDIDGHPLEVVNSERGIDSCPQRDHVEEKDKSVDDQLVGGEIEGNSMVSSYSAEVKAGNFDADTSRTRNSVEAQMDNVGADTIGNSKVQDSVKDTNVENRGLSSSQTGTTEARDVNGRGDTPNPCSVPVSQEESIVLLPALGNKDGTIGVPVVTDKGFGVPSVSESGNNQDVIADHEEVHISAEVVLRSTHLDDRNDAEVEASRGDLPAHLSESNAAVAQGSHSELVETARGAFNDQSPPPDTSIPECTPVAETGNPESLCESQAAEMGVTLDGSSTMELTVNLMDVTSKGDSSAEAAITPERPAISTPQEKCEMESKVSGDASKPLESTVVSAGRLPEGQLMSKEPEDGRDCHNSDQTNSDTRVTSGTSSLSVSGKEKGGSEIPRVQDVGIIGSEESSGKGGPGVPGPKQNDAPKAEKSSAVKIVEAPPPTAAPVQTASRVQRSGKRGSPQTADKENKSSKGTPDRKPRRASTKSAGRESAKKGNSVKEARPLEQSELVVKSINVSLGPPGMYQLVQPKEILHHGQIEGLGTKPFGALTTPPSSLPDLNSSAFPSVVFQQPFNDMQQVQLRAQILVYGSLISRLVPEELHMVSAFGGPDGGRSLWEKAWQTCKARTRVQTPHQINLETPTSSRSGDLASDPASKQSKVTPSPAARASTSGTPTPSINPMIPLSSPLWSLPTPSLDALQSSGLPRGVVVDYQPAFPKLAPHQTQPILSYVGQNTSWMSQTPFRGPWAAAPQNPALNTSIRFPSVATESVQLTPVRESSLAFSSGMKHTPPGPSAQGGGPPGATVGVSPAVDLAKVIMQSDQSGDPKSKKRKKGPPSEDRSRINLQSQSHAEKLLIPAATSIPSASVTATTPASFQSKGTTLEFNAVVSPTPSTALDKEADQGKKKPVLSEEAIGKVKEAMQQAENAAALAASAVSHSEEVWNELDKKNISGSVSASEAKLASAAVAIAAAAAVAKAAAAAANVASNAALQAKAMADEALSSDPDPSEGNSRGVIWSNSSSSIIFAAKEAARRRVEAASAAALRAENLDIVVKAAELAAEAISQAGKVVTMGDPLSLSKLAEAGPEGFWKLPQFSSEQASMVRDANVEQANNENLVAGSIGLKKSSEGPADNCAAHSNQHVPSNVSKDILRNPMEDQVRLIVGLSGSVSPGDKDRMGEKLANTSDATEITGVNPESQSGLRSQDIGVQGESNKAAGAKKDYGIQEGSRVEVFKDEDGYKGAWFAADVMSLKDGKASVCYTELPSIEGSGKLQEWVDLEGAGDKAPRIRIPHPMTAVQLDGSKKRRRAAMGSFTCSVGDKVDAWIEDSWWEGVVTEKKDETSVMVQLPVLGETSVVRTWHLRPSLIWMDGKWIEWSSTREDDRSHHEGDTPKEKRAKLGSSGRQAKGKGKALKTVEVQDSDKTDGSKLLDLSVKEKVFNIGKSNKDEGKPDPPRTIRSGLRKQGPGVIFGVPKPGKKRKFMEVSKHYVEDQSNNKAEVSDSVKLANYLMPRGSGPRGLKNAPRTDVRGKEKGKEDTESKTKVPATVRSRGLSGRTVSQRNGSKISVSAPGDTSVTDRGGKIKDPSGHVGKHNSMGAGSFSSSEAATGGSFSFSSQAPSDVTTSRKISAPKSDSMNKEKPASTSGRLARIEEDKSVNSNSEAEPRRSNRRIQPTSRLLEGLQSSLIISKGPSSTHDKGHRSARSGAKAGCSAQNVSRVGLHYDPDQIGGTHGLALERANHAMIWALTMGVQPTIYLLRRRSWASFAI</sequence>
<keyword evidence="4" id="KW-1185">Reference proteome</keyword>
<dbReference type="CDD" id="cd20406">
    <property type="entry name" value="Tudor_Agenet_AtDUF_rpt2_4"/>
    <property type="match status" value="1"/>
</dbReference>
<feature type="region of interest" description="Disordered" evidence="1">
    <location>
        <begin position="531"/>
        <end position="562"/>
    </location>
</feature>
<feature type="region of interest" description="Disordered" evidence="1">
    <location>
        <begin position="1929"/>
        <end position="2096"/>
    </location>
</feature>
<feature type="region of interest" description="Disordered" evidence="1">
    <location>
        <begin position="1"/>
        <end position="21"/>
    </location>
</feature>
<feature type="compositionally biased region" description="Basic and acidic residues" evidence="1">
    <location>
        <begin position="911"/>
        <end position="928"/>
    </location>
</feature>
<feature type="region of interest" description="Disordered" evidence="1">
    <location>
        <begin position="1862"/>
        <end position="1889"/>
    </location>
</feature>
<feature type="compositionally biased region" description="Low complexity" evidence="1">
    <location>
        <begin position="799"/>
        <end position="809"/>
    </location>
</feature>
<feature type="domain" description="Agenet" evidence="2">
    <location>
        <begin position="1735"/>
        <end position="1791"/>
    </location>
</feature>
<feature type="compositionally biased region" description="Basic and acidic residues" evidence="1">
    <location>
        <begin position="1800"/>
        <end position="1815"/>
    </location>
</feature>
<feature type="region of interest" description="Disordered" evidence="1">
    <location>
        <begin position="268"/>
        <end position="294"/>
    </location>
</feature>
<dbReference type="STRING" id="22663.A0A2I0IDU9"/>
<feature type="compositionally biased region" description="Polar residues" evidence="1">
    <location>
        <begin position="1091"/>
        <end position="1101"/>
    </location>
</feature>
<comment type="caution">
    <text evidence="3">The sequence shown here is derived from an EMBL/GenBank/DDBJ whole genome shotgun (WGS) entry which is preliminary data.</text>
</comment>
<reference evidence="3 4" key="1">
    <citation type="submission" date="2017-11" db="EMBL/GenBank/DDBJ databases">
        <title>De-novo sequencing of pomegranate (Punica granatum L.) genome.</title>
        <authorList>
            <person name="Akparov Z."/>
            <person name="Amiraslanov A."/>
            <person name="Hajiyeva S."/>
            <person name="Abbasov M."/>
            <person name="Kaur K."/>
            <person name="Hamwieh A."/>
            <person name="Solovyev V."/>
            <person name="Salamov A."/>
            <person name="Braich B."/>
            <person name="Kosarev P."/>
            <person name="Mahmoud A."/>
            <person name="Hajiyev E."/>
            <person name="Babayeva S."/>
            <person name="Izzatullayeva V."/>
            <person name="Mammadov A."/>
            <person name="Mammadov A."/>
            <person name="Sharifova S."/>
            <person name="Ojaghi J."/>
            <person name="Eynullazada K."/>
            <person name="Bayramov B."/>
            <person name="Abdulazimova A."/>
            <person name="Shahmuradov I."/>
        </authorList>
    </citation>
    <scope>NUCLEOTIDE SEQUENCE [LARGE SCALE GENOMIC DNA]</scope>
    <source>
        <strain evidence="4">cv. AG2017</strain>
        <tissue evidence="3">Leaf</tissue>
    </source>
</reference>
<dbReference type="CDD" id="cd20405">
    <property type="entry name" value="Tudor_Agenet_AtDUF_rpt1_3"/>
    <property type="match status" value="1"/>
</dbReference>